<dbReference type="EMBL" id="QRUN01000022">
    <property type="protein sequence ID" value="RGR66460.1"/>
    <property type="molecule type" value="Genomic_DNA"/>
</dbReference>
<evidence type="ECO:0000313" key="4">
    <source>
        <dbReference type="Proteomes" id="UP000285820"/>
    </source>
</evidence>
<dbReference type="RefSeq" id="WP_118126882.1">
    <property type="nucleotide sequence ID" value="NZ_CABJFX010000010.1"/>
</dbReference>
<protein>
    <submittedName>
        <fullName evidence="1">Uncharacterized protein</fullName>
    </submittedName>
</protein>
<organism evidence="1 4">
    <name type="scientific">Roseburia inulinivorans</name>
    <dbReference type="NCBI Taxonomy" id="360807"/>
    <lineage>
        <taxon>Bacteria</taxon>
        <taxon>Bacillati</taxon>
        <taxon>Bacillota</taxon>
        <taxon>Clostridia</taxon>
        <taxon>Lachnospirales</taxon>
        <taxon>Lachnospiraceae</taxon>
        <taxon>Roseburia</taxon>
    </lineage>
</organism>
<sequence>MQEDKLLEEIERNCHDIWSGKEGITQQTGKFIMDLIPVLQKILTEIETGQICNMSADILLQTINALMEGLQHRDQYYLADILYFELTEIIKIYNKERKAYEPV</sequence>
<gene>
    <name evidence="2" type="ORF">DW914_07430</name>
    <name evidence="1" type="ORF">DWY29_12940</name>
</gene>
<dbReference type="AlphaFoldDB" id="A0A3R5ZQ86"/>
<reference evidence="3 4" key="1">
    <citation type="submission" date="2018-08" db="EMBL/GenBank/DDBJ databases">
        <title>A genome reference for cultivated species of the human gut microbiota.</title>
        <authorList>
            <person name="Zou Y."/>
            <person name="Xue W."/>
            <person name="Luo G."/>
        </authorList>
    </citation>
    <scope>NUCLEOTIDE SEQUENCE [LARGE SCALE GENOMIC DNA]</scope>
    <source>
        <strain evidence="1 4">AF24-4</strain>
        <strain evidence="2 3">AM42-1AC</strain>
    </source>
</reference>
<evidence type="ECO:0000313" key="1">
    <source>
        <dbReference type="EMBL" id="RGR66460.1"/>
    </source>
</evidence>
<proteinExistence type="predicted"/>
<evidence type="ECO:0000313" key="3">
    <source>
        <dbReference type="Proteomes" id="UP000283492"/>
    </source>
</evidence>
<name>A0A3R5ZQ86_9FIRM</name>
<accession>A0A3R5ZQ86</accession>
<comment type="caution">
    <text evidence="1">The sequence shown here is derived from an EMBL/GenBank/DDBJ whole genome shotgun (WGS) entry which is preliminary data.</text>
</comment>
<dbReference type="Proteomes" id="UP000283492">
    <property type="component" value="Unassembled WGS sequence"/>
</dbReference>
<evidence type="ECO:0000313" key="2">
    <source>
        <dbReference type="EMBL" id="RHA89586.1"/>
    </source>
</evidence>
<dbReference type="EMBL" id="QSFX01000010">
    <property type="protein sequence ID" value="RHA89586.1"/>
    <property type="molecule type" value="Genomic_DNA"/>
</dbReference>
<dbReference type="Proteomes" id="UP000285820">
    <property type="component" value="Unassembled WGS sequence"/>
</dbReference>